<keyword evidence="2" id="KW-1185">Reference proteome</keyword>
<dbReference type="Proteomes" id="UP000024635">
    <property type="component" value="Unassembled WGS sequence"/>
</dbReference>
<proteinExistence type="predicted"/>
<comment type="caution">
    <text evidence="1">The sequence shown here is derived from an EMBL/GenBank/DDBJ whole genome shotgun (WGS) entry which is preliminary data.</text>
</comment>
<name>A0A016TE27_9BILA</name>
<gene>
    <name evidence="1" type="primary">Acey_s0111.g207</name>
    <name evidence="1" type="ORF">Y032_0111g207</name>
</gene>
<dbReference type="EMBL" id="JARK01001447">
    <property type="protein sequence ID" value="EYC00937.1"/>
    <property type="molecule type" value="Genomic_DNA"/>
</dbReference>
<reference evidence="2" key="1">
    <citation type="journal article" date="2015" name="Nat. Genet.">
        <title>The genome and transcriptome of the zoonotic hookworm Ancylostoma ceylanicum identify infection-specific gene families.</title>
        <authorList>
            <person name="Schwarz E.M."/>
            <person name="Hu Y."/>
            <person name="Antoshechkin I."/>
            <person name="Miller M.M."/>
            <person name="Sternberg P.W."/>
            <person name="Aroian R.V."/>
        </authorList>
    </citation>
    <scope>NUCLEOTIDE SEQUENCE</scope>
    <source>
        <strain evidence="2">HY135</strain>
    </source>
</reference>
<evidence type="ECO:0000313" key="1">
    <source>
        <dbReference type="EMBL" id="EYC00937.1"/>
    </source>
</evidence>
<accession>A0A016TE27</accession>
<evidence type="ECO:0000313" key="2">
    <source>
        <dbReference type="Proteomes" id="UP000024635"/>
    </source>
</evidence>
<organism evidence="1 2">
    <name type="scientific">Ancylostoma ceylanicum</name>
    <dbReference type="NCBI Taxonomy" id="53326"/>
    <lineage>
        <taxon>Eukaryota</taxon>
        <taxon>Metazoa</taxon>
        <taxon>Ecdysozoa</taxon>
        <taxon>Nematoda</taxon>
        <taxon>Chromadorea</taxon>
        <taxon>Rhabditida</taxon>
        <taxon>Rhabditina</taxon>
        <taxon>Rhabditomorpha</taxon>
        <taxon>Strongyloidea</taxon>
        <taxon>Ancylostomatidae</taxon>
        <taxon>Ancylostomatinae</taxon>
        <taxon>Ancylostoma</taxon>
    </lineage>
</organism>
<dbReference type="AlphaFoldDB" id="A0A016TE27"/>
<sequence length="136" mass="16245">MDQPGGLGRTPLMNCVFGRLASVSFSCSHMSMETDEELLRLLRLRHGERYCSKPFHIHCQQREYPRNSISFCFSTWKVFMHRRKITVKWWNIRHKGARTTREMTCILYVVHDRTTITEDIIREKTPIFIGEWHNSE</sequence>
<protein>
    <submittedName>
        <fullName evidence="1">Uncharacterized protein</fullName>
    </submittedName>
</protein>